<evidence type="ECO:0000256" key="2">
    <source>
        <dbReference type="ARBA" id="ARBA00007956"/>
    </source>
</evidence>
<keyword evidence="7 11" id="KW-0653">Protein transport</keyword>
<proteinExistence type="inferred from homology"/>
<dbReference type="InterPro" id="IPR008417">
    <property type="entry name" value="BAP29/BAP31"/>
</dbReference>
<comment type="function">
    <text evidence="11">May play a role in anterograde transport of membrane proteins from the endoplasmic reticulum to the Golgi.</text>
</comment>
<evidence type="ECO:0000313" key="15">
    <source>
        <dbReference type="Proteomes" id="UP000694390"/>
    </source>
</evidence>
<feature type="coiled-coil region" evidence="12">
    <location>
        <begin position="73"/>
        <end position="135"/>
    </location>
</feature>
<keyword evidence="9 12" id="KW-0175">Coiled coil</keyword>
<reference evidence="14" key="2">
    <citation type="submission" date="2025-09" db="UniProtKB">
        <authorList>
            <consortium name="Ensembl"/>
        </authorList>
    </citation>
    <scope>IDENTIFICATION</scope>
</reference>
<reference evidence="14" key="1">
    <citation type="submission" date="2025-08" db="UniProtKB">
        <authorList>
            <consortium name="Ensembl"/>
        </authorList>
    </citation>
    <scope>IDENTIFICATION</scope>
</reference>
<feature type="domain" description="Bap31/Bap29 cytoplasmic coiled-coil" evidence="13">
    <location>
        <begin position="92"/>
        <end position="142"/>
    </location>
</feature>
<keyword evidence="5" id="KW-0053">Apoptosis</keyword>
<evidence type="ECO:0000256" key="12">
    <source>
        <dbReference type="SAM" id="Coils"/>
    </source>
</evidence>
<keyword evidence="15" id="KW-1185">Reference proteome</keyword>
<accession>A0A8C4XWQ8</accession>
<name>A0A8C4XWQ8_9SAUR</name>
<evidence type="ECO:0000256" key="4">
    <source>
        <dbReference type="ARBA" id="ARBA00022692"/>
    </source>
</evidence>
<evidence type="ECO:0000256" key="11">
    <source>
        <dbReference type="RuleBase" id="RU367026"/>
    </source>
</evidence>
<dbReference type="Gene3D" id="1.20.5.110">
    <property type="match status" value="1"/>
</dbReference>
<evidence type="ECO:0000256" key="10">
    <source>
        <dbReference type="ARBA" id="ARBA00023136"/>
    </source>
</evidence>
<dbReference type="PANTHER" id="PTHR12701">
    <property type="entry name" value="BCR-ASSOCIATED PROTEIN, BAP"/>
    <property type="match status" value="1"/>
</dbReference>
<keyword evidence="10" id="KW-0472">Membrane</keyword>
<keyword evidence="11" id="KW-0931">ER-Golgi transport</keyword>
<dbReference type="OrthoDB" id="435607at2759"/>
<dbReference type="GO" id="GO:0005789">
    <property type="term" value="C:endoplasmic reticulum membrane"/>
    <property type="evidence" value="ECO:0007669"/>
    <property type="project" value="UniProtKB-SubCell"/>
</dbReference>
<dbReference type="FunFam" id="1.20.5.110:FF:000011">
    <property type="entry name" value="B-cell receptor-associated protein 29"/>
    <property type="match status" value="1"/>
</dbReference>
<dbReference type="InterPro" id="IPR041672">
    <property type="entry name" value="Bap31/Bap29_C"/>
</dbReference>
<comment type="similarity">
    <text evidence="2 11">Belongs to the BCAP29/BCAP31 family.</text>
</comment>
<evidence type="ECO:0000313" key="14">
    <source>
        <dbReference type="Ensembl" id="ENSGEVP00005002269.1"/>
    </source>
</evidence>
<keyword evidence="6 11" id="KW-0256">Endoplasmic reticulum</keyword>
<evidence type="ECO:0000256" key="6">
    <source>
        <dbReference type="ARBA" id="ARBA00022824"/>
    </source>
</evidence>
<protein>
    <recommendedName>
        <fullName evidence="11">Endoplasmic reticulum transmembrane protein</fullName>
    </recommendedName>
</protein>
<evidence type="ECO:0000256" key="9">
    <source>
        <dbReference type="ARBA" id="ARBA00023054"/>
    </source>
</evidence>
<sequence length="156" mass="17692">MLLIAAKAVGHLGKCFIGKDGKITYFSHTVFTKQFLFLFSDAIREMKKYSTAHGTEKAANINPHMGIPVENEKLQQCENEQALEEDNQKLRKETEKLKAELKKISNALSKATNEVTAVKKQSEGLKREYDRLMKEHEWLQVGGCGSLHEQNVLKLC</sequence>
<dbReference type="PANTHER" id="PTHR12701:SF5">
    <property type="entry name" value="B-CELL RECEPTOR-ASSOCIATED PROTEIN 29"/>
    <property type="match status" value="1"/>
</dbReference>
<dbReference type="Pfam" id="PF18035">
    <property type="entry name" value="Bap31_Bap29_C"/>
    <property type="match status" value="1"/>
</dbReference>
<dbReference type="GO" id="GO:0006888">
    <property type="term" value="P:endoplasmic reticulum to Golgi vesicle-mediated transport"/>
    <property type="evidence" value="ECO:0007669"/>
    <property type="project" value="UniProtKB-UniRule"/>
</dbReference>
<evidence type="ECO:0000256" key="5">
    <source>
        <dbReference type="ARBA" id="ARBA00022703"/>
    </source>
</evidence>
<dbReference type="Ensembl" id="ENSGEVT00005002383.1">
    <property type="protein sequence ID" value="ENSGEVP00005002269.1"/>
    <property type="gene ID" value="ENSGEVG00005001713.1"/>
</dbReference>
<keyword evidence="3 11" id="KW-0813">Transport</keyword>
<evidence type="ECO:0000256" key="8">
    <source>
        <dbReference type="ARBA" id="ARBA00022989"/>
    </source>
</evidence>
<evidence type="ECO:0000259" key="13">
    <source>
        <dbReference type="Pfam" id="PF18035"/>
    </source>
</evidence>
<dbReference type="Proteomes" id="UP000694390">
    <property type="component" value="Unassembled WGS sequence"/>
</dbReference>
<dbReference type="GO" id="GO:0070973">
    <property type="term" value="P:protein localization to endoplasmic reticulum exit site"/>
    <property type="evidence" value="ECO:0007669"/>
    <property type="project" value="UniProtKB-UniRule"/>
</dbReference>
<dbReference type="AlphaFoldDB" id="A0A8C4XWQ8"/>
<evidence type="ECO:0000256" key="1">
    <source>
        <dbReference type="ARBA" id="ARBA00004477"/>
    </source>
</evidence>
<keyword evidence="4" id="KW-0812">Transmembrane</keyword>
<dbReference type="GO" id="GO:0006915">
    <property type="term" value="P:apoptotic process"/>
    <property type="evidence" value="ECO:0007669"/>
    <property type="project" value="UniProtKB-KW"/>
</dbReference>
<evidence type="ECO:0000256" key="7">
    <source>
        <dbReference type="ARBA" id="ARBA00022927"/>
    </source>
</evidence>
<dbReference type="GO" id="GO:0006886">
    <property type="term" value="P:intracellular protein transport"/>
    <property type="evidence" value="ECO:0007669"/>
    <property type="project" value="UniProtKB-UniRule"/>
</dbReference>
<evidence type="ECO:0000256" key="3">
    <source>
        <dbReference type="ARBA" id="ARBA00022448"/>
    </source>
</evidence>
<organism evidence="14 15">
    <name type="scientific">Gopherus evgoodei</name>
    <name type="common">Goodes thornscrub tortoise</name>
    <dbReference type="NCBI Taxonomy" id="1825980"/>
    <lineage>
        <taxon>Eukaryota</taxon>
        <taxon>Metazoa</taxon>
        <taxon>Chordata</taxon>
        <taxon>Craniata</taxon>
        <taxon>Vertebrata</taxon>
        <taxon>Euteleostomi</taxon>
        <taxon>Archelosauria</taxon>
        <taxon>Testudinata</taxon>
        <taxon>Testudines</taxon>
        <taxon>Cryptodira</taxon>
        <taxon>Durocryptodira</taxon>
        <taxon>Testudinoidea</taxon>
        <taxon>Testudinidae</taxon>
        <taxon>Gopherus</taxon>
    </lineage>
</organism>
<keyword evidence="8" id="KW-1133">Transmembrane helix</keyword>
<comment type="subcellular location">
    <subcellularLocation>
        <location evidence="1 11">Endoplasmic reticulum membrane</location>
        <topology evidence="1 11">Multi-pass membrane protein</topology>
    </subcellularLocation>
</comment>